<dbReference type="GO" id="GO:0009279">
    <property type="term" value="C:cell outer membrane"/>
    <property type="evidence" value="ECO:0007669"/>
    <property type="project" value="UniProtKB-SubCell"/>
</dbReference>
<comment type="subunit">
    <text evidence="2">Homotrimer.</text>
</comment>
<keyword evidence="5" id="KW-0812">Transmembrane</keyword>
<dbReference type="Pfam" id="PF13609">
    <property type="entry name" value="Porin_4"/>
    <property type="match status" value="1"/>
</dbReference>
<evidence type="ECO:0000256" key="5">
    <source>
        <dbReference type="ARBA" id="ARBA00022692"/>
    </source>
</evidence>
<evidence type="ECO:0000313" key="14">
    <source>
        <dbReference type="Proteomes" id="UP000214720"/>
    </source>
</evidence>
<organism evidence="13 14">
    <name type="scientific">Caballeronia sordidicola</name>
    <name type="common">Burkholderia sordidicola</name>
    <dbReference type="NCBI Taxonomy" id="196367"/>
    <lineage>
        <taxon>Bacteria</taxon>
        <taxon>Pseudomonadati</taxon>
        <taxon>Pseudomonadota</taxon>
        <taxon>Betaproteobacteria</taxon>
        <taxon>Burkholderiales</taxon>
        <taxon>Burkholderiaceae</taxon>
        <taxon>Caballeronia</taxon>
    </lineage>
</organism>
<evidence type="ECO:0000256" key="4">
    <source>
        <dbReference type="ARBA" id="ARBA00022452"/>
    </source>
</evidence>
<protein>
    <submittedName>
        <fullName evidence="13">Outer membrane porin protein 32, 3-hydroxyphenylpropionic acid porine</fullName>
    </submittedName>
</protein>
<evidence type="ECO:0000256" key="6">
    <source>
        <dbReference type="ARBA" id="ARBA00022729"/>
    </source>
</evidence>
<evidence type="ECO:0000256" key="1">
    <source>
        <dbReference type="ARBA" id="ARBA00004571"/>
    </source>
</evidence>
<feature type="chain" id="PRO_5012804976" evidence="11">
    <location>
        <begin position="25"/>
        <end position="382"/>
    </location>
</feature>
<dbReference type="PANTHER" id="PTHR34501:SF9">
    <property type="entry name" value="MAJOR OUTER MEMBRANE PROTEIN P.IA"/>
    <property type="match status" value="1"/>
</dbReference>
<keyword evidence="7" id="KW-0406">Ion transport</keyword>
<evidence type="ECO:0000256" key="8">
    <source>
        <dbReference type="ARBA" id="ARBA00023114"/>
    </source>
</evidence>
<dbReference type="SUPFAM" id="SSF56935">
    <property type="entry name" value="Porins"/>
    <property type="match status" value="1"/>
</dbReference>
<evidence type="ECO:0000256" key="2">
    <source>
        <dbReference type="ARBA" id="ARBA00011233"/>
    </source>
</evidence>
<dbReference type="GO" id="GO:0015288">
    <property type="term" value="F:porin activity"/>
    <property type="evidence" value="ECO:0007669"/>
    <property type="project" value="UniProtKB-KW"/>
</dbReference>
<name>A0A226WMG0_CABSO</name>
<dbReference type="GO" id="GO:0046930">
    <property type="term" value="C:pore complex"/>
    <property type="evidence" value="ECO:0007669"/>
    <property type="project" value="UniProtKB-KW"/>
</dbReference>
<reference evidence="14" key="1">
    <citation type="submission" date="2017-01" db="EMBL/GenBank/DDBJ databases">
        <title>Genome Analysis of Deinococcus marmoris KOPRI26562.</title>
        <authorList>
            <person name="Kim J.H."/>
            <person name="Oh H.-M."/>
        </authorList>
    </citation>
    <scope>NUCLEOTIDE SEQUENCE [LARGE SCALE GENOMIC DNA]</scope>
    <source>
        <strain evidence="14">PAMC 26633</strain>
    </source>
</reference>
<feature type="signal peptide" evidence="11">
    <location>
        <begin position="1"/>
        <end position="24"/>
    </location>
</feature>
<dbReference type="AlphaFoldDB" id="A0A226WMG0"/>
<keyword evidence="4" id="KW-1134">Transmembrane beta strand</keyword>
<evidence type="ECO:0000313" key="13">
    <source>
        <dbReference type="EMBL" id="OXC72385.1"/>
    </source>
</evidence>
<keyword evidence="6 11" id="KW-0732">Signal</keyword>
<keyword evidence="8" id="KW-0626">Porin</keyword>
<evidence type="ECO:0000256" key="9">
    <source>
        <dbReference type="ARBA" id="ARBA00023136"/>
    </source>
</evidence>
<feature type="domain" description="Porin" evidence="12">
    <location>
        <begin position="13"/>
        <end position="349"/>
    </location>
</feature>
<gene>
    <name evidence="13" type="ORF">BSU04_42935</name>
</gene>
<dbReference type="Gene3D" id="2.40.160.10">
    <property type="entry name" value="Porin"/>
    <property type="match status" value="1"/>
</dbReference>
<dbReference type="Proteomes" id="UP000214720">
    <property type="component" value="Unassembled WGS sequence"/>
</dbReference>
<comment type="caution">
    <text evidence="13">The sequence shown here is derived from an EMBL/GenBank/DDBJ whole genome shotgun (WGS) entry which is preliminary data.</text>
</comment>
<evidence type="ECO:0000259" key="12">
    <source>
        <dbReference type="Pfam" id="PF13609"/>
    </source>
</evidence>
<dbReference type="GO" id="GO:0006811">
    <property type="term" value="P:monoatomic ion transport"/>
    <property type="evidence" value="ECO:0007669"/>
    <property type="project" value="UniProtKB-KW"/>
</dbReference>
<keyword evidence="3" id="KW-0813">Transport</keyword>
<dbReference type="InterPro" id="IPR033900">
    <property type="entry name" value="Gram_neg_porin_domain"/>
</dbReference>
<dbReference type="InterPro" id="IPR023614">
    <property type="entry name" value="Porin_dom_sf"/>
</dbReference>
<keyword evidence="9" id="KW-0472">Membrane</keyword>
<evidence type="ECO:0000256" key="3">
    <source>
        <dbReference type="ARBA" id="ARBA00022448"/>
    </source>
</evidence>
<proteinExistence type="predicted"/>
<evidence type="ECO:0000256" key="7">
    <source>
        <dbReference type="ARBA" id="ARBA00023065"/>
    </source>
</evidence>
<dbReference type="InterPro" id="IPR050298">
    <property type="entry name" value="Gram-neg_bact_OMP"/>
</dbReference>
<evidence type="ECO:0000256" key="11">
    <source>
        <dbReference type="SAM" id="SignalP"/>
    </source>
</evidence>
<dbReference type="PANTHER" id="PTHR34501">
    <property type="entry name" value="PROTEIN YDDL-RELATED"/>
    <property type="match status" value="1"/>
</dbReference>
<comment type="subcellular location">
    <subcellularLocation>
        <location evidence="1">Cell outer membrane</location>
        <topology evidence="1">Multi-pass membrane protein</topology>
    </subcellularLocation>
</comment>
<sequence>MRMQAPIQALLCSALCAASTAAVAQSSVTLYGIVDTGIEYVSHANAAGDHVFRMPGVTGELPSRWGLRGAEDLGGRYSAVFTLENGFNTRGGDLGQGGRLFGRQAFVGVKSPYGTVAFGRQYTMTYLALMGADIIGPDIYGLGSLDAYVPNARADNSVTYIGMYKGVTLGASYSFGRDATGTGNSPGQGTCTGSVPGQPTQCRDWSVMLKYDAPSYGVAASYEEQRGGGPNAAANFFDGVEPTVLTSAADRDIRTHVSAYAKFGNAKVGAGWLNRRVETSSAGVPDVRSNLFFLGASYYVTPAFLVDGELYHIVNNDHDTRASMGTLRTTYLLSARTAVYAQASYLANSAKASYSVSGGGGGTTPAPGAGQTGVMLGVRHMF</sequence>
<accession>A0A226WMG0</accession>
<evidence type="ECO:0000256" key="10">
    <source>
        <dbReference type="ARBA" id="ARBA00023237"/>
    </source>
</evidence>
<keyword evidence="10" id="KW-0998">Cell outer membrane</keyword>
<dbReference type="CDD" id="cd00342">
    <property type="entry name" value="gram_neg_porins"/>
    <property type="match status" value="1"/>
</dbReference>
<dbReference type="EMBL" id="MTHB01000278">
    <property type="protein sequence ID" value="OXC72385.1"/>
    <property type="molecule type" value="Genomic_DNA"/>
</dbReference>